<dbReference type="AlphaFoldDB" id="A0A224YSM4"/>
<accession>A0A224YSM4</accession>
<evidence type="ECO:0000313" key="2">
    <source>
        <dbReference type="EMBL" id="MAA19935.1"/>
    </source>
</evidence>
<protein>
    <submittedName>
        <fullName evidence="2">Uncharacterized protein</fullName>
    </submittedName>
</protein>
<feature type="region of interest" description="Disordered" evidence="1">
    <location>
        <begin position="167"/>
        <end position="189"/>
    </location>
</feature>
<organism evidence="2">
    <name type="scientific">Rhipicephalus zambeziensis</name>
    <dbReference type="NCBI Taxonomy" id="60191"/>
    <lineage>
        <taxon>Eukaryota</taxon>
        <taxon>Metazoa</taxon>
        <taxon>Ecdysozoa</taxon>
        <taxon>Arthropoda</taxon>
        <taxon>Chelicerata</taxon>
        <taxon>Arachnida</taxon>
        <taxon>Acari</taxon>
        <taxon>Parasitiformes</taxon>
        <taxon>Ixodida</taxon>
        <taxon>Ixodoidea</taxon>
        <taxon>Ixodidae</taxon>
        <taxon>Rhipicephalinae</taxon>
        <taxon>Rhipicephalus</taxon>
        <taxon>Rhipicephalus</taxon>
    </lineage>
</organism>
<proteinExistence type="predicted"/>
<reference evidence="2" key="1">
    <citation type="journal article" date="2017" name="Parasit. Vectors">
        <title>Sialotranscriptomics of Rhipicephalus zambeziensis reveals intricate expression profiles of secretory proteins and suggests tight temporal transcriptional regulation during blood-feeding.</title>
        <authorList>
            <person name="de Castro M.H."/>
            <person name="de Klerk D."/>
            <person name="Pienaar R."/>
            <person name="Rees D.J.G."/>
            <person name="Mans B.J."/>
        </authorList>
    </citation>
    <scope>NUCLEOTIDE SEQUENCE</scope>
    <source>
        <tissue evidence="2">Salivary glands</tissue>
    </source>
</reference>
<feature type="compositionally biased region" description="Polar residues" evidence="1">
    <location>
        <begin position="179"/>
        <end position="189"/>
    </location>
</feature>
<dbReference type="EMBL" id="GFPF01008789">
    <property type="protein sequence ID" value="MAA19935.1"/>
    <property type="molecule type" value="Transcribed_RNA"/>
</dbReference>
<evidence type="ECO:0000256" key="1">
    <source>
        <dbReference type="SAM" id="MobiDB-lite"/>
    </source>
</evidence>
<sequence>MEHEARAFRQVDPQPSSANLADMISLRLFDLISSAGLVRHAAAASLVPVSDVAEQLKPGNFTEHGGDGMVSVSAPSNNHKEKQCEQSTSCTDCQTKTGREYHRKLMWNSSAQGAVIARNTITMQTKPKCKKHIYRIPVVSHPLKTESRHIRTATESTQTAMNMTRSMITQTKPKKLRSRGTNTSPRKLS</sequence>
<name>A0A224YSM4_9ACAR</name>